<dbReference type="Proteomes" id="UP000294489">
    <property type="component" value="Unassembled WGS sequence"/>
</dbReference>
<evidence type="ECO:0000313" key="3">
    <source>
        <dbReference type="Proteomes" id="UP000294489"/>
    </source>
</evidence>
<dbReference type="SUPFAM" id="SSF53474">
    <property type="entry name" value="alpha/beta-Hydrolases"/>
    <property type="match status" value="1"/>
</dbReference>
<comment type="caution">
    <text evidence="2">The sequence shown here is derived from an EMBL/GenBank/DDBJ whole genome shotgun (WGS) entry which is preliminary data.</text>
</comment>
<reference evidence="2 3" key="1">
    <citation type="submission" date="2019-03" db="EMBL/GenBank/DDBJ databases">
        <title>Freshwater and sediment microbial communities from various areas in North America, analyzing microbe dynamics in response to fracking.</title>
        <authorList>
            <person name="Lamendella R."/>
        </authorList>
    </citation>
    <scope>NUCLEOTIDE SEQUENCE [LARGE SCALE GENOMIC DNA]</scope>
    <source>
        <strain evidence="2 3">6_TX</strain>
    </source>
</reference>
<sequence length="196" mass="21671">MVERTSNAAHGWPASAAQDESTDTVSCAEGGSPHLLDCGMDDAAEALQWFYGTRMQPPEGEGRGELMPFDQTVYYDGRRLADEGYVFVPKTCEEGTSCALSVVLHGCSMSAGQVCEAFVRDSGLNEWASQNRLVVLYPQAKPSLPNLQACWGWWGWWGWWGYDESSWQRDPVHDSQQGKQVQAIKAMVDQIASPDT</sequence>
<evidence type="ECO:0000313" key="2">
    <source>
        <dbReference type="EMBL" id="TDX22202.1"/>
    </source>
</evidence>
<name>A0A4R8FAD8_9GAMM</name>
<feature type="region of interest" description="Disordered" evidence="1">
    <location>
        <begin position="1"/>
        <end position="27"/>
    </location>
</feature>
<protein>
    <submittedName>
        <fullName evidence="2">Esterase/PHB depolymerase</fullName>
    </submittedName>
</protein>
<dbReference type="InterPro" id="IPR029058">
    <property type="entry name" value="AB_hydrolase_fold"/>
</dbReference>
<dbReference type="EMBL" id="SOEC01000030">
    <property type="protein sequence ID" value="TDX22202.1"/>
    <property type="molecule type" value="Genomic_DNA"/>
</dbReference>
<gene>
    <name evidence="2" type="ORF">DFO67_13012</name>
</gene>
<dbReference type="Gene3D" id="3.40.50.1820">
    <property type="entry name" value="alpha/beta hydrolase"/>
    <property type="match status" value="1"/>
</dbReference>
<organism evidence="2 3">
    <name type="scientific">Modicisalibacter xianhensis</name>
    <dbReference type="NCBI Taxonomy" id="442341"/>
    <lineage>
        <taxon>Bacteria</taxon>
        <taxon>Pseudomonadati</taxon>
        <taxon>Pseudomonadota</taxon>
        <taxon>Gammaproteobacteria</taxon>
        <taxon>Oceanospirillales</taxon>
        <taxon>Halomonadaceae</taxon>
        <taxon>Modicisalibacter</taxon>
    </lineage>
</organism>
<proteinExistence type="predicted"/>
<dbReference type="AlphaFoldDB" id="A0A4R8FAD8"/>
<evidence type="ECO:0000256" key="1">
    <source>
        <dbReference type="SAM" id="MobiDB-lite"/>
    </source>
</evidence>
<dbReference type="RefSeq" id="WP_243836357.1">
    <property type="nucleotide sequence ID" value="NZ_SOEC01000030.1"/>
</dbReference>
<accession>A0A4R8FAD8</accession>